<evidence type="ECO:0000313" key="1">
    <source>
        <dbReference type="EMBL" id="NHZ41638.1"/>
    </source>
</evidence>
<reference evidence="1 2" key="1">
    <citation type="submission" date="2019-09" db="EMBL/GenBank/DDBJ databases">
        <title>Taxonomy of Antarctic Massilia spp.: description of Massilia rubra sp. nov., Massilia aquatica sp. nov., Massilia mucilaginosa sp. nov., Massilia frigida sp. nov. isolated from streams, lakes and regoliths.</title>
        <authorList>
            <person name="Holochova P."/>
            <person name="Sedlacek I."/>
            <person name="Kralova S."/>
            <person name="Maslanova I."/>
            <person name="Busse H.-J."/>
            <person name="Stankova E."/>
            <person name="Vrbovska V."/>
            <person name="Kovarovic V."/>
            <person name="Bartak M."/>
            <person name="Svec P."/>
            <person name="Pantucek R."/>
        </authorList>
    </citation>
    <scope>NUCLEOTIDE SEQUENCE [LARGE SCALE GENOMIC DNA]</scope>
    <source>
        <strain evidence="1 2">CCM 8693</strain>
    </source>
</reference>
<dbReference type="InterPro" id="IPR027417">
    <property type="entry name" value="P-loop_NTPase"/>
</dbReference>
<sequence length="671" mass="74115">MRCLIVGAGKTGTTALVYAVAQAMGGEPVIHFEDPIAGLQTPAPHTAAKVLFEDERPDDIAAFGAKFDRRILLVRDPRDNLISHLLYAVATHRVQMDDPGWLRTIAQLLQRKQKEPASVDLQEFPQLRPPSALLNLVCATNQALAAFAQAHAGNWFILRYEDMVAGRLDALSAYLGMTVRPDAKIDPTYQRVARTKGTGDWRHWFTRDDVAHYRPLLDPLMAALGYADDWSLATPPLITPEHSWVYFERLVRERRQFFGMPPLALPTPDQVGPETRARIGKADVINRLVRQFGFKRYLEYNKLDGGKCFSEVVCESKTLAFIPEHAYLDGPVTERLLQTVEKFGTGDILTLPQLLERHAGQGFDIILYDPVHVRPEVDLVARALPALLNPGGILIVHDCNPEKEAITSVKRCPGAWVGETYKAFALLRHYNPGLAFTVDEDFGCGLVWNNGLVLDYPVEADLTYQQFDAQRASYTGLMSYHQFLQKTASGKIADLFAAPAAPAPLRFQSAPPPAPRMACQLFWRGPDEDFCEELALTLPIVLDGSVQVLHFTFPAGVAGIERLRFDPADGILALRLASLELISPKGALMWRWDADAHAGQDWRAVRFCEVDGATLLLTTGSDPQFHPALPASVRARLGAGCSLSVVMTPQPPLVGTLLGALEASRQEASHE</sequence>
<dbReference type="RefSeq" id="WP_167077399.1">
    <property type="nucleotide sequence ID" value="NZ_VVIW01000008.1"/>
</dbReference>
<dbReference type="SUPFAM" id="SSF52540">
    <property type="entry name" value="P-loop containing nucleoside triphosphate hydrolases"/>
    <property type="match status" value="1"/>
</dbReference>
<dbReference type="Gene3D" id="3.40.50.300">
    <property type="entry name" value="P-loop containing nucleotide triphosphate hydrolases"/>
    <property type="match status" value="1"/>
</dbReference>
<comment type="caution">
    <text evidence="1">The sequence shown here is derived from an EMBL/GenBank/DDBJ whole genome shotgun (WGS) entry which is preliminary data.</text>
</comment>
<evidence type="ECO:0008006" key="3">
    <source>
        <dbReference type="Google" id="ProtNLM"/>
    </source>
</evidence>
<dbReference type="SUPFAM" id="SSF53335">
    <property type="entry name" value="S-adenosyl-L-methionine-dependent methyltransferases"/>
    <property type="match status" value="1"/>
</dbReference>
<dbReference type="Gene3D" id="3.40.50.150">
    <property type="entry name" value="Vaccinia Virus protein VP39"/>
    <property type="match status" value="1"/>
</dbReference>
<dbReference type="InterPro" id="IPR029063">
    <property type="entry name" value="SAM-dependent_MTases_sf"/>
</dbReference>
<protein>
    <recommendedName>
        <fullName evidence="3">Sulfotransferase family protein</fullName>
    </recommendedName>
</protein>
<evidence type="ECO:0000313" key="2">
    <source>
        <dbReference type="Proteomes" id="UP000819052"/>
    </source>
</evidence>
<name>A0ABX0M361_9BURK</name>
<proteinExistence type="predicted"/>
<accession>A0ABX0M361</accession>
<keyword evidence="2" id="KW-1185">Reference proteome</keyword>
<gene>
    <name evidence="1" type="ORF">F1609_15930</name>
</gene>
<dbReference type="Proteomes" id="UP000819052">
    <property type="component" value="Unassembled WGS sequence"/>
</dbReference>
<dbReference type="EMBL" id="VVIW01000008">
    <property type="protein sequence ID" value="NHZ41638.1"/>
    <property type="molecule type" value="Genomic_DNA"/>
</dbReference>
<organism evidence="1 2">
    <name type="scientific">Massilia aquatica</name>
    <dbReference type="NCBI Taxonomy" id="2609000"/>
    <lineage>
        <taxon>Bacteria</taxon>
        <taxon>Pseudomonadati</taxon>
        <taxon>Pseudomonadota</taxon>
        <taxon>Betaproteobacteria</taxon>
        <taxon>Burkholderiales</taxon>
        <taxon>Oxalobacteraceae</taxon>
        <taxon>Telluria group</taxon>
        <taxon>Massilia</taxon>
    </lineage>
</organism>